<accession>A0ABX8CV58</accession>
<feature type="transmembrane region" description="Helical" evidence="1">
    <location>
        <begin position="45"/>
        <end position="71"/>
    </location>
</feature>
<evidence type="ECO:0000313" key="3">
    <source>
        <dbReference type="Proteomes" id="UP000683310"/>
    </source>
</evidence>
<reference evidence="2 3" key="1">
    <citation type="submission" date="2021-04" db="EMBL/GenBank/DDBJ databases">
        <title>Nocardia tengchongensis.</title>
        <authorList>
            <person name="Zhuang k."/>
            <person name="Ran Y."/>
            <person name="Li W."/>
        </authorList>
    </citation>
    <scope>NUCLEOTIDE SEQUENCE [LARGE SCALE GENOMIC DNA]</scope>
    <source>
        <strain evidence="2 3">CFH S0057</strain>
    </source>
</reference>
<keyword evidence="1" id="KW-0472">Membrane</keyword>
<evidence type="ECO:0000256" key="1">
    <source>
        <dbReference type="SAM" id="Phobius"/>
    </source>
</evidence>
<dbReference type="Proteomes" id="UP000683310">
    <property type="component" value="Chromosome"/>
</dbReference>
<name>A0ABX8CV58_9NOCA</name>
<organism evidence="2 3">
    <name type="scientific">Nocardia tengchongensis</name>
    <dbReference type="NCBI Taxonomy" id="2055889"/>
    <lineage>
        <taxon>Bacteria</taxon>
        <taxon>Bacillati</taxon>
        <taxon>Actinomycetota</taxon>
        <taxon>Actinomycetes</taxon>
        <taxon>Mycobacteriales</taxon>
        <taxon>Nocardiaceae</taxon>
        <taxon>Nocardia</taxon>
    </lineage>
</organism>
<keyword evidence="3" id="KW-1185">Reference proteome</keyword>
<keyword evidence="1" id="KW-0812">Transmembrane</keyword>
<sequence length="160" mass="17074">MSLIIAAVTTGLLAGVFYAYACSVMIGLGKFDDKTFVEVMNKINVVIVNPVFMLSFLGSLAFSILAGVFYLRSDLRPGPDLDRGSGGTQLVEPDHHLGLQRPLNNNLATATDAQGLVDFAALRKDSETPWPTGNIARALANTGALTALCWALVQHGRLGR</sequence>
<dbReference type="EMBL" id="CP074371">
    <property type="protein sequence ID" value="QVI23781.1"/>
    <property type="molecule type" value="Genomic_DNA"/>
</dbReference>
<gene>
    <name evidence="2" type="ORF">KHQ06_13725</name>
</gene>
<keyword evidence="1" id="KW-1133">Transmembrane helix</keyword>
<evidence type="ECO:0000313" key="2">
    <source>
        <dbReference type="EMBL" id="QVI23781.1"/>
    </source>
</evidence>
<proteinExistence type="predicted"/>
<protein>
    <submittedName>
        <fullName evidence="2">DUF1772 domain-containing protein</fullName>
    </submittedName>
</protein>